<dbReference type="Gene3D" id="1.10.10.10">
    <property type="entry name" value="Winged helix-like DNA-binding domain superfamily/Winged helix DNA-binding domain"/>
    <property type="match status" value="1"/>
</dbReference>
<comment type="caution">
    <text evidence="2">The sequence shown here is derived from an EMBL/GenBank/DDBJ whole genome shotgun (WGS) entry which is preliminary data.</text>
</comment>
<dbReference type="EMBL" id="JAAGOA010000021">
    <property type="protein sequence ID" value="NEE03295.1"/>
    <property type="molecule type" value="Genomic_DNA"/>
</dbReference>
<name>A0A6L9SD48_9ACTN</name>
<keyword evidence="3" id="KW-1185">Reference proteome</keyword>
<dbReference type="Proteomes" id="UP000475214">
    <property type="component" value="Unassembled WGS sequence"/>
</dbReference>
<dbReference type="CDD" id="cd06170">
    <property type="entry name" value="LuxR_C_like"/>
    <property type="match status" value="1"/>
</dbReference>
<dbReference type="InterPro" id="IPR027417">
    <property type="entry name" value="P-loop_NTPase"/>
</dbReference>
<dbReference type="SUPFAM" id="SSF46894">
    <property type="entry name" value="C-terminal effector domain of the bipartite response regulators"/>
    <property type="match status" value="1"/>
</dbReference>
<gene>
    <name evidence="2" type="ORF">G1H10_24305</name>
</gene>
<dbReference type="SMART" id="SM00421">
    <property type="entry name" value="HTH_LUXR"/>
    <property type="match status" value="1"/>
</dbReference>
<sequence>MARSGPAGEGWASRQTLARQRLLRRIVGTDAAPLTVLHGPAGLGKSVLLGAAARRAAGGVVIRISADDDPTTVLDDLPSDAGKARRLILVDDADEATEDALDAVVAYGRAHGARIVVAARRALGTVTSAMMMNGDARVVSTGDMLFTLDEVRALASKYRREIGPDDVAELYRVTDGWPAMVDAALRSPRTGDALTRRRLHELFGRFVREDVIGSIPDAELERLSDAAAIPRFDVPVLATLLNDRFGPDVDAVDVLDRWFGHGWIVHDDLDDHWRFPQPLRDGLLTDLEARHPGRRGKLVTKAVQLLVADGRTTVALPYLVEASLDDVVANVLRERWTDDVAPRGDYVKVRTAHASVTDEMLANDPSLLLLSAVYAMRHPADLPTIELRLAQAADVIDRGSFNGPLLSYHSLSMMLARFHGDLDRAEAMEWSARGYLDTATDEQRHEQVNRISHFTLQVGLTRLAAGRIDEADTAVNSALSTAKNNRAEWYAANAEAALAYTSFLRGELKVAQDAAESALVRARALEQPHANWTDHAQIARGLVELEYGRAWRSREILHDAYEALQIDAEPPAARLAAAWSTLGLLTGDRSAAEQALLLCEAGYATNRLPFNRFLATIARAHARLVQDDPKAALEELARPGDIAGQAHLVHITRARAHLIMGNPLDARRELAGYHDDASLPLTARADVHALAAECALQLGEDASHPFYRMLALLEFTGARRPILQLPLLSDAVVTGRLSPSPTSALVRLGVETAVLARANVDGPPSLTDRETDVLTALSGPETLAAIAKSLYVSGNTLKTVARGLYRKLGVRDRHEAVNVARALGMLPA</sequence>
<reference evidence="2 3" key="1">
    <citation type="submission" date="2020-02" db="EMBL/GenBank/DDBJ databases">
        <authorList>
            <person name="Li X.-J."/>
            <person name="Han X.-M."/>
        </authorList>
    </citation>
    <scope>NUCLEOTIDE SEQUENCE [LARGE SCALE GENOMIC DNA]</scope>
    <source>
        <strain evidence="2 3">CCTCC AB 2017055</strain>
    </source>
</reference>
<dbReference type="RefSeq" id="WP_163742856.1">
    <property type="nucleotide sequence ID" value="NZ_JAAGOA010000021.1"/>
</dbReference>
<dbReference type="GO" id="GO:0003677">
    <property type="term" value="F:DNA binding"/>
    <property type="evidence" value="ECO:0007669"/>
    <property type="project" value="InterPro"/>
</dbReference>
<dbReference type="Pfam" id="PF00196">
    <property type="entry name" value="GerE"/>
    <property type="match status" value="1"/>
</dbReference>
<feature type="domain" description="HTH luxR-type" evidence="1">
    <location>
        <begin position="759"/>
        <end position="824"/>
    </location>
</feature>
<dbReference type="InterPro" id="IPR036388">
    <property type="entry name" value="WH-like_DNA-bd_sf"/>
</dbReference>
<protein>
    <recommendedName>
        <fullName evidence="1">HTH luxR-type domain-containing protein</fullName>
    </recommendedName>
</protein>
<dbReference type="InterPro" id="IPR003593">
    <property type="entry name" value="AAA+_ATPase"/>
</dbReference>
<evidence type="ECO:0000259" key="1">
    <source>
        <dbReference type="PROSITE" id="PS50043"/>
    </source>
</evidence>
<dbReference type="InterPro" id="IPR000792">
    <property type="entry name" value="Tscrpt_reg_LuxR_C"/>
</dbReference>
<dbReference type="PROSITE" id="PS50043">
    <property type="entry name" value="HTH_LUXR_2"/>
    <property type="match status" value="1"/>
</dbReference>
<evidence type="ECO:0000313" key="2">
    <source>
        <dbReference type="EMBL" id="NEE03295.1"/>
    </source>
</evidence>
<dbReference type="SMART" id="SM00382">
    <property type="entry name" value="AAA"/>
    <property type="match status" value="1"/>
</dbReference>
<organism evidence="2 3">
    <name type="scientific">Phytoactinopolyspora halotolerans</name>
    <dbReference type="NCBI Taxonomy" id="1981512"/>
    <lineage>
        <taxon>Bacteria</taxon>
        <taxon>Bacillati</taxon>
        <taxon>Actinomycetota</taxon>
        <taxon>Actinomycetes</taxon>
        <taxon>Jiangellales</taxon>
        <taxon>Jiangellaceae</taxon>
        <taxon>Phytoactinopolyspora</taxon>
    </lineage>
</organism>
<dbReference type="SUPFAM" id="SSF52540">
    <property type="entry name" value="P-loop containing nucleoside triphosphate hydrolases"/>
    <property type="match status" value="1"/>
</dbReference>
<dbReference type="InterPro" id="IPR016032">
    <property type="entry name" value="Sig_transdc_resp-reg_C-effctor"/>
</dbReference>
<accession>A0A6L9SD48</accession>
<dbReference type="AlphaFoldDB" id="A0A6L9SD48"/>
<proteinExistence type="predicted"/>
<dbReference type="GO" id="GO:0006355">
    <property type="term" value="P:regulation of DNA-templated transcription"/>
    <property type="evidence" value="ECO:0007669"/>
    <property type="project" value="InterPro"/>
</dbReference>
<evidence type="ECO:0000313" key="3">
    <source>
        <dbReference type="Proteomes" id="UP000475214"/>
    </source>
</evidence>